<dbReference type="EMBL" id="FUZU01000004">
    <property type="protein sequence ID" value="SKC87286.1"/>
    <property type="molecule type" value="Genomic_DNA"/>
</dbReference>
<proteinExistence type="predicted"/>
<dbReference type="PANTHER" id="PTHR22953:SF153">
    <property type="entry name" value="PURPLE ACID PHOSPHATASE"/>
    <property type="match status" value="1"/>
</dbReference>
<accession>A0A1T5MGA5</accession>
<dbReference type="Pfam" id="PF13385">
    <property type="entry name" value="Laminin_G_3"/>
    <property type="match status" value="1"/>
</dbReference>
<dbReference type="InterPro" id="IPR013320">
    <property type="entry name" value="ConA-like_dom_sf"/>
</dbReference>
<dbReference type="SUPFAM" id="SSF49899">
    <property type="entry name" value="Concanavalin A-like lectins/glucanases"/>
    <property type="match status" value="1"/>
</dbReference>
<keyword evidence="1" id="KW-0732">Signal</keyword>
<keyword evidence="4" id="KW-1185">Reference proteome</keyword>
<name>A0A1T5MGA5_9BACT</name>
<reference evidence="3 4" key="1">
    <citation type="submission" date="2017-02" db="EMBL/GenBank/DDBJ databases">
        <authorList>
            <person name="Peterson S.W."/>
        </authorList>
    </citation>
    <scope>NUCLEOTIDE SEQUENCE [LARGE SCALE GENOMIC DNA]</scope>
    <source>
        <strain evidence="3 4">DSM 25262</strain>
    </source>
</reference>
<dbReference type="STRING" id="688867.SAMN05660236_5374"/>
<dbReference type="PANTHER" id="PTHR22953">
    <property type="entry name" value="ACID PHOSPHATASE RELATED"/>
    <property type="match status" value="1"/>
</dbReference>
<dbReference type="Gene3D" id="2.60.40.380">
    <property type="entry name" value="Purple acid phosphatase-like, N-terminal"/>
    <property type="match status" value="1"/>
</dbReference>
<dbReference type="Gene3D" id="3.60.21.10">
    <property type="match status" value="1"/>
</dbReference>
<dbReference type="InterPro" id="IPR039331">
    <property type="entry name" value="PAPs-like"/>
</dbReference>
<dbReference type="InterPro" id="IPR029052">
    <property type="entry name" value="Metallo-depent_PP-like"/>
</dbReference>
<dbReference type="Proteomes" id="UP000190961">
    <property type="component" value="Unassembled WGS sequence"/>
</dbReference>
<evidence type="ECO:0000313" key="3">
    <source>
        <dbReference type="EMBL" id="SKC87286.1"/>
    </source>
</evidence>
<sequence>MLIFRLHLPVAIRLVMLGSIVLLLNIDVKAQEWWFWPKYTLGQKAENYPGNRIDEPISFKPLVSTETVPLIFYGEEPKERREDFVDIGKLSKGNFSVELWVVNHVNQPVGVLSAVKSKYGSESPSWLLGIYDRNILFSLSTEDNPFSNLLSYDIKSGGWKQYWYHIVATFDGSTMSLYVNGELVNSMKTAKRKDYKDYQLEVASYTHNEPYMDLGNLLKMMRLSDRALSKDEIMKRFEALKTMVVEGKLFPNTFHFNAGPYLNNATTSSIDIVWETDRPADFVIEYGQQVPMDKKIDLNTQTINRENIAAKESNIYSVKLDNLDPETPYFYTIKAKARDGSVMESGILTFSTAVKENSSYAFAVIGDTEARPHINDRVCKMVWEERPNFLMLVGDLTDGGNEDHKFEWNYEYFQGVTQLASRVPVFPVAGNGEEDLYWYDQYHVLPEPEGYYSYTYGNAEFFMLNSNRPEEFAPGGKQYIWLEEQLKKSTAIWKFVAHHHAPYSADEDDYGNAWRGKGDLGDKAIRKIVPLYEKYNVNMVFFGHLHTYQRTLPIRNNIIDKQNGVIYVQGGGGGGNLEDFAPSRAWFSAKTYRGHHYFMVTVHGNELNFKMYDTEGRLKDYLDLKK</sequence>
<dbReference type="GO" id="GO:0046872">
    <property type="term" value="F:metal ion binding"/>
    <property type="evidence" value="ECO:0007669"/>
    <property type="project" value="InterPro"/>
</dbReference>
<gene>
    <name evidence="3" type="ORF">SAMN05660236_5374</name>
</gene>
<dbReference type="Pfam" id="PF00149">
    <property type="entry name" value="Metallophos"/>
    <property type="match status" value="1"/>
</dbReference>
<protein>
    <submittedName>
        <fullName evidence="3">3',5'-cyclic AMP phosphodiesterase CpdA</fullName>
    </submittedName>
</protein>
<dbReference type="GO" id="GO:0003993">
    <property type="term" value="F:acid phosphatase activity"/>
    <property type="evidence" value="ECO:0007669"/>
    <property type="project" value="InterPro"/>
</dbReference>
<evidence type="ECO:0000259" key="2">
    <source>
        <dbReference type="Pfam" id="PF00149"/>
    </source>
</evidence>
<dbReference type="OrthoDB" id="9809781at2"/>
<dbReference type="AlphaFoldDB" id="A0A1T5MGA5"/>
<dbReference type="GO" id="GO:0005975">
    <property type="term" value="P:carbohydrate metabolic process"/>
    <property type="evidence" value="ECO:0007669"/>
    <property type="project" value="UniProtKB-ARBA"/>
</dbReference>
<evidence type="ECO:0000313" key="4">
    <source>
        <dbReference type="Proteomes" id="UP000190961"/>
    </source>
</evidence>
<dbReference type="InterPro" id="IPR004843">
    <property type="entry name" value="Calcineurin-like_PHP"/>
</dbReference>
<dbReference type="Gene3D" id="2.60.120.200">
    <property type="match status" value="1"/>
</dbReference>
<evidence type="ECO:0000256" key="1">
    <source>
        <dbReference type="ARBA" id="ARBA00022729"/>
    </source>
</evidence>
<dbReference type="RefSeq" id="WP_079689849.1">
    <property type="nucleotide sequence ID" value="NZ_FUZU01000004.1"/>
</dbReference>
<dbReference type="GO" id="GO:0004553">
    <property type="term" value="F:hydrolase activity, hydrolyzing O-glycosyl compounds"/>
    <property type="evidence" value="ECO:0007669"/>
    <property type="project" value="UniProtKB-ARBA"/>
</dbReference>
<dbReference type="InterPro" id="IPR008963">
    <property type="entry name" value="Purple_acid_Pase-like_N"/>
</dbReference>
<dbReference type="SUPFAM" id="SSF56300">
    <property type="entry name" value="Metallo-dependent phosphatases"/>
    <property type="match status" value="1"/>
</dbReference>
<dbReference type="SUPFAM" id="SSF49363">
    <property type="entry name" value="Purple acid phosphatase, N-terminal domain"/>
    <property type="match status" value="1"/>
</dbReference>
<organism evidence="3 4">
    <name type="scientific">Ohtaekwangia koreensis</name>
    <dbReference type="NCBI Taxonomy" id="688867"/>
    <lineage>
        <taxon>Bacteria</taxon>
        <taxon>Pseudomonadati</taxon>
        <taxon>Bacteroidota</taxon>
        <taxon>Cytophagia</taxon>
        <taxon>Cytophagales</taxon>
        <taxon>Fulvivirgaceae</taxon>
        <taxon>Ohtaekwangia</taxon>
    </lineage>
</organism>
<feature type="domain" description="Calcineurin-like phosphoesterase" evidence="2">
    <location>
        <begin position="362"/>
        <end position="548"/>
    </location>
</feature>